<sequence>MKPTVEQALKEIERVVGAEHLLTDTATLSRYSVNMLATADILPAAVVRPTSTEELQQVLKIANTCKTPVWTLSGGQNRGYGMACAATPGTLIIDLKRMNRILEVNVELAYALVEPGVTFAQLYRYLRDNDIPLWMDVPSGSPEGSCLGNITERGAGYTPLGEKFLFSCGMEVVLADGQVLRTGTGTLPNSQTWQVFKWGYGPSLDGLFTQSNFGIVTKAGFWLMPRPPAYEPLAVTMDDPEAVYKAVEILRPLKLNMVIPNGACVTHVRKALGLTACWGEGKNILPRVGRRFDYPAETLKALKETYALGEWNFAGALYGLPETVRTYRGIVEDAFRSALPGCRFLSAEEQAASPYWRAREKAMRGEPLWEFDMSDWEGKAGALWISPVAPVTNEAVEQQIRIAEETYAKYGFHYAAELILGTGRDLHHIIWLLFDRSDAEERRRAELCEREMYDRYCEVGYLPYRTGLSTGDYLMRKLGPFRDICHDLKQLFDPNNILSPGKSGIDLANRS</sequence>
<keyword evidence="6" id="KW-1185">Reference proteome</keyword>
<dbReference type="RefSeq" id="WP_075147915.1">
    <property type="nucleotide sequence ID" value="NZ_CP018839.1"/>
</dbReference>
<evidence type="ECO:0000256" key="4">
    <source>
        <dbReference type="ARBA" id="ARBA00023002"/>
    </source>
</evidence>
<proteinExistence type="predicted"/>
<dbReference type="EC" id="1.17.99.1" evidence="5"/>
<dbReference type="SUPFAM" id="SSF56176">
    <property type="entry name" value="FAD-binding/transporter-associated domain-like"/>
    <property type="match status" value="1"/>
</dbReference>
<dbReference type="PROSITE" id="PS51387">
    <property type="entry name" value="FAD_PCMH"/>
    <property type="match status" value="1"/>
</dbReference>
<protein>
    <submittedName>
        <fullName evidence="5">4-cresol dehydrogenase [hydroxylating] flavoprotein subunit</fullName>
        <ecNumber evidence="5">1.17.99.1</ecNumber>
    </submittedName>
</protein>
<dbReference type="InterPro" id="IPR016164">
    <property type="entry name" value="FAD-linked_Oxase-like_C"/>
</dbReference>
<dbReference type="OrthoDB" id="9811557at2"/>
<dbReference type="InterPro" id="IPR016166">
    <property type="entry name" value="FAD-bd_PCMH"/>
</dbReference>
<dbReference type="GO" id="GO:0008720">
    <property type="term" value="F:D-lactate dehydrogenase (NAD+) activity"/>
    <property type="evidence" value="ECO:0007669"/>
    <property type="project" value="TreeGrafter"/>
</dbReference>
<dbReference type="InterPro" id="IPR016167">
    <property type="entry name" value="FAD-bd_PCMH_sub1"/>
</dbReference>
<dbReference type="InterPro" id="IPR036318">
    <property type="entry name" value="FAD-bd_PCMH-like_sf"/>
</dbReference>
<evidence type="ECO:0000313" key="5">
    <source>
        <dbReference type="EMBL" id="APR04439.1"/>
    </source>
</evidence>
<dbReference type="PANTHER" id="PTHR11748:SF114">
    <property type="entry name" value="ARYL-ALCOHOL OXIDASE VANILLYL-ALCOHOL OXIDASE (AFU_ORTHOLOGUE AFUA_3G09500)-RELATED"/>
    <property type="match status" value="1"/>
</dbReference>
<dbReference type="GO" id="GO:0004458">
    <property type="term" value="F:D-lactate dehydrogenase (cytochrome) activity"/>
    <property type="evidence" value="ECO:0007669"/>
    <property type="project" value="TreeGrafter"/>
</dbReference>
<organism evidence="5 6">
    <name type="scientific">Thauera chlorobenzoica</name>
    <dbReference type="NCBI Taxonomy" id="96773"/>
    <lineage>
        <taxon>Bacteria</taxon>
        <taxon>Pseudomonadati</taxon>
        <taxon>Pseudomonadota</taxon>
        <taxon>Betaproteobacteria</taxon>
        <taxon>Rhodocyclales</taxon>
        <taxon>Zoogloeaceae</taxon>
        <taxon>Thauera</taxon>
    </lineage>
</organism>
<dbReference type="Proteomes" id="UP000185739">
    <property type="component" value="Chromosome"/>
</dbReference>
<dbReference type="EMBL" id="CP018839">
    <property type="protein sequence ID" value="APR04439.1"/>
    <property type="molecule type" value="Genomic_DNA"/>
</dbReference>
<name>A0A1H5WHW6_9RHOO</name>
<keyword evidence="3" id="KW-0274">FAD</keyword>
<dbReference type="GO" id="GO:0071949">
    <property type="term" value="F:FAD binding"/>
    <property type="evidence" value="ECO:0007669"/>
    <property type="project" value="InterPro"/>
</dbReference>
<dbReference type="Pfam" id="PF01565">
    <property type="entry name" value="FAD_binding_4"/>
    <property type="match status" value="1"/>
</dbReference>
<reference evidence="5 6" key="1">
    <citation type="submission" date="2016-12" db="EMBL/GenBank/DDBJ databases">
        <title>Complete genome sequence of Thauera chlorobenzoica, a Betaproteobacterium degrading haloaromatics anaerobically to CO2 and halides.</title>
        <authorList>
            <person name="Goris T."/>
            <person name="Mergelsberg M."/>
            <person name="Boll M."/>
        </authorList>
    </citation>
    <scope>NUCLEOTIDE SEQUENCE [LARGE SCALE GENOMIC DNA]</scope>
    <source>
        <strain evidence="5 6">3CB1</strain>
    </source>
</reference>
<evidence type="ECO:0000256" key="2">
    <source>
        <dbReference type="ARBA" id="ARBA00022630"/>
    </source>
</evidence>
<dbReference type="SUPFAM" id="SSF55103">
    <property type="entry name" value="FAD-linked oxidases, C-terminal domain"/>
    <property type="match status" value="1"/>
</dbReference>
<dbReference type="InterPro" id="IPR006094">
    <property type="entry name" value="Oxid_FAD_bind_N"/>
</dbReference>
<evidence type="ECO:0000256" key="1">
    <source>
        <dbReference type="ARBA" id="ARBA00001974"/>
    </source>
</evidence>
<dbReference type="InterPro" id="IPR016171">
    <property type="entry name" value="Vanillyl_alc_oxidase_C-sub2"/>
</dbReference>
<dbReference type="GO" id="GO:1903457">
    <property type="term" value="P:lactate catabolic process"/>
    <property type="evidence" value="ECO:0007669"/>
    <property type="project" value="TreeGrafter"/>
</dbReference>
<dbReference type="PANTHER" id="PTHR11748">
    <property type="entry name" value="D-LACTATE DEHYDROGENASE"/>
    <property type="match status" value="1"/>
</dbReference>
<dbReference type="Gene3D" id="1.10.45.10">
    <property type="entry name" value="Vanillyl-alcohol Oxidase, Chain A, domain 4"/>
    <property type="match status" value="1"/>
</dbReference>
<dbReference type="InterPro" id="IPR004113">
    <property type="entry name" value="FAD-bd_oxidored_4_C"/>
</dbReference>
<keyword evidence="4 5" id="KW-0560">Oxidoreductase</keyword>
<evidence type="ECO:0000256" key="3">
    <source>
        <dbReference type="ARBA" id="ARBA00022827"/>
    </source>
</evidence>
<dbReference type="Gene3D" id="3.40.462.10">
    <property type="entry name" value="FAD-linked oxidases, C-terminal domain"/>
    <property type="match status" value="1"/>
</dbReference>
<dbReference type="Gene3D" id="3.30.465.10">
    <property type="match status" value="1"/>
</dbReference>
<dbReference type="InterPro" id="IPR016169">
    <property type="entry name" value="FAD-bd_PCMH_sub2"/>
</dbReference>
<keyword evidence="2" id="KW-0285">Flavoprotein</keyword>
<accession>A0A1H5WHW6</accession>
<dbReference type="STRING" id="96773.Tchl_1580"/>
<dbReference type="Gene3D" id="3.30.43.10">
    <property type="entry name" value="Uridine Diphospho-n-acetylenolpyruvylglucosamine Reductase, domain 2"/>
    <property type="match status" value="1"/>
</dbReference>
<dbReference type="KEGG" id="tcl:Tchl_1580"/>
<gene>
    <name evidence="5" type="ORF">Tchl_1580</name>
</gene>
<dbReference type="InterPro" id="IPR016170">
    <property type="entry name" value="Cytok_DH_C_sf"/>
</dbReference>
<dbReference type="AlphaFoldDB" id="A0A1H5WHW6"/>
<evidence type="ECO:0000313" key="6">
    <source>
        <dbReference type="Proteomes" id="UP000185739"/>
    </source>
</evidence>
<comment type="cofactor">
    <cofactor evidence="1">
        <name>FAD</name>
        <dbReference type="ChEBI" id="CHEBI:57692"/>
    </cofactor>
</comment>
<dbReference type="Pfam" id="PF02913">
    <property type="entry name" value="FAD-oxidase_C"/>
    <property type="match status" value="1"/>
</dbReference>